<dbReference type="SUPFAM" id="SSF90229">
    <property type="entry name" value="CCCH zinc finger"/>
    <property type="match status" value="1"/>
</dbReference>
<dbReference type="InterPro" id="IPR036855">
    <property type="entry name" value="Znf_CCCH_sf"/>
</dbReference>
<feature type="zinc finger region" description="C3H1-type" evidence="5">
    <location>
        <begin position="68"/>
        <end position="95"/>
    </location>
</feature>
<evidence type="ECO:0000256" key="5">
    <source>
        <dbReference type="PROSITE-ProRule" id="PRU00723"/>
    </source>
</evidence>
<keyword evidence="2" id="KW-0677">Repeat</keyword>
<keyword evidence="9" id="KW-1185">Reference proteome</keyword>
<evidence type="ECO:0000313" key="9">
    <source>
        <dbReference type="Proteomes" id="UP001152885"/>
    </source>
</evidence>
<dbReference type="GO" id="GO:0061630">
    <property type="term" value="F:ubiquitin protein ligase activity"/>
    <property type="evidence" value="ECO:0007669"/>
    <property type="project" value="InterPro"/>
</dbReference>
<keyword evidence="1 5" id="KW-0479">Metal-binding</keyword>
<name>A0A9W4XAE6_9ASCO</name>
<dbReference type="PANTHER" id="PTHR11224">
    <property type="entry name" value="MAKORIN-RELATED"/>
    <property type="match status" value="1"/>
</dbReference>
<dbReference type="InterPro" id="IPR045072">
    <property type="entry name" value="MKRN-like"/>
</dbReference>
<evidence type="ECO:0000256" key="1">
    <source>
        <dbReference type="ARBA" id="ARBA00022723"/>
    </source>
</evidence>
<evidence type="ECO:0000313" key="8">
    <source>
        <dbReference type="EMBL" id="CAI5758244.1"/>
    </source>
</evidence>
<dbReference type="PROSITE" id="PS50103">
    <property type="entry name" value="ZF_C3H1"/>
    <property type="match status" value="2"/>
</dbReference>
<dbReference type="Proteomes" id="UP001152885">
    <property type="component" value="Unassembled WGS sequence"/>
</dbReference>
<dbReference type="PANTHER" id="PTHR11224:SF58">
    <property type="entry name" value="C3H1-TYPE DOMAIN-CONTAINING PROTEIN"/>
    <property type="match status" value="1"/>
</dbReference>
<feature type="compositionally biased region" description="Low complexity" evidence="6">
    <location>
        <begin position="100"/>
        <end position="120"/>
    </location>
</feature>
<dbReference type="GO" id="GO:0008270">
    <property type="term" value="F:zinc ion binding"/>
    <property type="evidence" value="ECO:0007669"/>
    <property type="project" value="UniProtKB-KW"/>
</dbReference>
<keyword evidence="3 5" id="KW-0863">Zinc-finger</keyword>
<dbReference type="EMBL" id="CANTUO010000002">
    <property type="protein sequence ID" value="CAI5758244.1"/>
    <property type="molecule type" value="Genomic_DNA"/>
</dbReference>
<dbReference type="SMART" id="SM00356">
    <property type="entry name" value="ZnF_C3H1"/>
    <property type="match status" value="2"/>
</dbReference>
<proteinExistence type="predicted"/>
<feature type="region of interest" description="Disordered" evidence="6">
    <location>
        <begin position="99"/>
        <end position="126"/>
    </location>
</feature>
<evidence type="ECO:0000256" key="3">
    <source>
        <dbReference type="ARBA" id="ARBA00022771"/>
    </source>
</evidence>
<protein>
    <recommendedName>
        <fullName evidence="7">C3H1-type domain-containing protein</fullName>
    </recommendedName>
</protein>
<accession>A0A9W4XAE6</accession>
<dbReference type="Pfam" id="PF00642">
    <property type="entry name" value="zf-CCCH"/>
    <property type="match status" value="1"/>
</dbReference>
<dbReference type="AlphaFoldDB" id="A0A9W4XAE6"/>
<dbReference type="Gene3D" id="4.10.1000.10">
    <property type="entry name" value="Zinc finger, CCCH-type"/>
    <property type="match status" value="2"/>
</dbReference>
<dbReference type="InterPro" id="IPR041367">
    <property type="entry name" value="Znf-CCCH_4"/>
</dbReference>
<gene>
    <name evidence="8" type="ORF">CANVERA_P2757</name>
</gene>
<dbReference type="GO" id="GO:0000209">
    <property type="term" value="P:protein polyubiquitination"/>
    <property type="evidence" value="ECO:0007669"/>
    <property type="project" value="InterPro"/>
</dbReference>
<dbReference type="Pfam" id="PF18044">
    <property type="entry name" value="zf-CCCH_4"/>
    <property type="match status" value="1"/>
</dbReference>
<sequence>MSNKFDLKSISEQLPPNTGPPGTVQLYQNGNNFNNKNLSHVPCKFFKQGICQAGNSCPFSHNIDGNLAAGKIPCKYFQKGNCKFGLKCALAHFLPDGTRINNNNSNSNNNNKNNTISNKNYKTDTPDNNKFNYNTDRIHLFSNSYSSVFSNNPSPYPKITRSYSMNSSPPLFSEPFEDDEEEVESAENSIFEEDFLPNSLTDIILTPQEVERRDSRSQSGTLNVRPNFKLKEKISSDVFLMD</sequence>
<feature type="domain" description="C3H1-type" evidence="7">
    <location>
        <begin position="68"/>
        <end position="95"/>
    </location>
</feature>
<feature type="region of interest" description="Disordered" evidence="6">
    <location>
        <begin position="1"/>
        <end position="21"/>
    </location>
</feature>
<dbReference type="OrthoDB" id="411372at2759"/>
<organism evidence="8 9">
    <name type="scientific">Candida verbasci</name>
    <dbReference type="NCBI Taxonomy" id="1227364"/>
    <lineage>
        <taxon>Eukaryota</taxon>
        <taxon>Fungi</taxon>
        <taxon>Dikarya</taxon>
        <taxon>Ascomycota</taxon>
        <taxon>Saccharomycotina</taxon>
        <taxon>Pichiomycetes</taxon>
        <taxon>Debaryomycetaceae</taxon>
        <taxon>Candida/Lodderomyces clade</taxon>
        <taxon>Candida</taxon>
    </lineage>
</organism>
<evidence type="ECO:0000256" key="4">
    <source>
        <dbReference type="ARBA" id="ARBA00022833"/>
    </source>
</evidence>
<feature type="domain" description="C3H1-type" evidence="7">
    <location>
        <begin position="37"/>
        <end position="64"/>
    </location>
</feature>
<reference evidence="8" key="1">
    <citation type="submission" date="2022-12" db="EMBL/GenBank/DDBJ databases">
        <authorList>
            <person name="Brejova B."/>
        </authorList>
    </citation>
    <scope>NUCLEOTIDE SEQUENCE</scope>
</reference>
<evidence type="ECO:0000256" key="6">
    <source>
        <dbReference type="SAM" id="MobiDB-lite"/>
    </source>
</evidence>
<comment type="caution">
    <text evidence="8">The sequence shown here is derived from an EMBL/GenBank/DDBJ whole genome shotgun (WGS) entry which is preliminary data.</text>
</comment>
<evidence type="ECO:0000256" key="2">
    <source>
        <dbReference type="ARBA" id="ARBA00022737"/>
    </source>
</evidence>
<keyword evidence="4 5" id="KW-0862">Zinc</keyword>
<evidence type="ECO:0000259" key="7">
    <source>
        <dbReference type="PROSITE" id="PS50103"/>
    </source>
</evidence>
<feature type="zinc finger region" description="C3H1-type" evidence="5">
    <location>
        <begin position="37"/>
        <end position="64"/>
    </location>
</feature>
<dbReference type="InterPro" id="IPR000571">
    <property type="entry name" value="Znf_CCCH"/>
</dbReference>